<organism evidence="1 2">
    <name type="scientific">Rossellomorea pakistanensis</name>
    <dbReference type="NCBI Taxonomy" id="992288"/>
    <lineage>
        <taxon>Bacteria</taxon>
        <taxon>Bacillati</taxon>
        <taxon>Bacillota</taxon>
        <taxon>Bacilli</taxon>
        <taxon>Bacillales</taxon>
        <taxon>Bacillaceae</taxon>
        <taxon>Rossellomorea</taxon>
    </lineage>
</organism>
<accession>A0ABS2NEV2</accession>
<evidence type="ECO:0000313" key="2">
    <source>
        <dbReference type="Proteomes" id="UP001646157"/>
    </source>
</evidence>
<dbReference type="Proteomes" id="UP001646157">
    <property type="component" value="Unassembled WGS sequence"/>
</dbReference>
<gene>
    <name evidence="1" type="ORF">JOC86_002937</name>
</gene>
<dbReference type="EMBL" id="JAFBDZ010000003">
    <property type="protein sequence ID" value="MBM7586385.1"/>
    <property type="molecule type" value="Genomic_DNA"/>
</dbReference>
<reference evidence="1 2" key="1">
    <citation type="submission" date="2021-01" db="EMBL/GenBank/DDBJ databases">
        <title>Genomic Encyclopedia of Type Strains, Phase IV (KMG-IV): sequencing the most valuable type-strain genomes for metagenomic binning, comparative biology and taxonomic classification.</title>
        <authorList>
            <person name="Goeker M."/>
        </authorList>
    </citation>
    <scope>NUCLEOTIDE SEQUENCE [LARGE SCALE GENOMIC DNA]</scope>
    <source>
        <strain evidence="1 2">DSM 24834</strain>
    </source>
</reference>
<keyword evidence="2" id="KW-1185">Reference proteome</keyword>
<dbReference type="SUPFAM" id="SSF158430">
    <property type="entry name" value="Bacillus cereus metalloprotein-like"/>
    <property type="match status" value="1"/>
</dbReference>
<name>A0ABS2NEV2_9BACI</name>
<sequence length="30" mass="3737">MAKKYVDEAQFEHEFWLNVLKDHTVFMKDH</sequence>
<protein>
    <submittedName>
        <fullName evidence="1">Uncharacterized protein</fullName>
    </submittedName>
</protein>
<dbReference type="Gene3D" id="1.20.1260.120">
    <property type="entry name" value="Protein of unknown function DUF2935"/>
    <property type="match status" value="1"/>
</dbReference>
<comment type="caution">
    <text evidence="1">The sequence shown here is derived from an EMBL/GenBank/DDBJ whole genome shotgun (WGS) entry which is preliminary data.</text>
</comment>
<evidence type="ECO:0000313" key="1">
    <source>
        <dbReference type="EMBL" id="MBM7586385.1"/>
    </source>
</evidence>
<proteinExistence type="predicted"/>